<protein>
    <submittedName>
        <fullName evidence="2">Uncharacterized protein</fullName>
    </submittedName>
</protein>
<reference evidence="2" key="2">
    <citation type="submission" date="2015-03" db="UniProtKB">
        <authorList>
            <consortium name="EnsemblPlants"/>
        </authorList>
    </citation>
    <scope>IDENTIFICATION</scope>
</reference>
<dbReference type="HOGENOM" id="CLU_2336970_0_0_1"/>
<proteinExistence type="predicted"/>
<evidence type="ECO:0000313" key="2">
    <source>
        <dbReference type="EnsemblPlants" id="OBART04G07090.1"/>
    </source>
</evidence>
<organism evidence="2">
    <name type="scientific">Oryza barthii</name>
    <dbReference type="NCBI Taxonomy" id="65489"/>
    <lineage>
        <taxon>Eukaryota</taxon>
        <taxon>Viridiplantae</taxon>
        <taxon>Streptophyta</taxon>
        <taxon>Embryophyta</taxon>
        <taxon>Tracheophyta</taxon>
        <taxon>Spermatophyta</taxon>
        <taxon>Magnoliopsida</taxon>
        <taxon>Liliopsida</taxon>
        <taxon>Poales</taxon>
        <taxon>Poaceae</taxon>
        <taxon>BOP clade</taxon>
        <taxon>Oryzoideae</taxon>
        <taxon>Oryzeae</taxon>
        <taxon>Oryzinae</taxon>
        <taxon>Oryza</taxon>
    </lineage>
</organism>
<dbReference type="EnsemblPlants" id="OBART04G07090.1">
    <property type="protein sequence ID" value="OBART04G07090.1"/>
    <property type="gene ID" value="OBART04G07090"/>
</dbReference>
<name>A0A0D3FU16_9ORYZ</name>
<dbReference type="Proteomes" id="UP000026960">
    <property type="component" value="Chromosome 4"/>
</dbReference>
<evidence type="ECO:0000256" key="1">
    <source>
        <dbReference type="SAM" id="MobiDB-lite"/>
    </source>
</evidence>
<dbReference type="Gramene" id="OBART04G07090.1">
    <property type="protein sequence ID" value="OBART04G07090.1"/>
    <property type="gene ID" value="OBART04G07090"/>
</dbReference>
<sequence length="98" mass="10696">MSKFLGVGMSKLRAAGTAGKEKEEERVVSAVSELQRRWEGRAGVHCRHAEEALLVVYADSMPRFRYSAHNSDSLLEFAAPVSVSRTGADRTCRTLAAA</sequence>
<evidence type="ECO:0000313" key="3">
    <source>
        <dbReference type="Proteomes" id="UP000026960"/>
    </source>
</evidence>
<dbReference type="AlphaFoldDB" id="A0A0D3FU16"/>
<feature type="region of interest" description="Disordered" evidence="1">
    <location>
        <begin position="1"/>
        <end position="25"/>
    </location>
</feature>
<accession>A0A0D3FU16</accession>
<dbReference type="PaxDb" id="65489-OBART04G07090.1"/>
<reference evidence="2" key="1">
    <citation type="journal article" date="2009" name="Rice">
        <title>De Novo Next Generation Sequencing of Plant Genomes.</title>
        <authorList>
            <person name="Rounsley S."/>
            <person name="Marri P.R."/>
            <person name="Yu Y."/>
            <person name="He R."/>
            <person name="Sisneros N."/>
            <person name="Goicoechea J.L."/>
            <person name="Lee S.J."/>
            <person name="Angelova A."/>
            <person name="Kudrna D."/>
            <person name="Luo M."/>
            <person name="Affourtit J."/>
            <person name="Desany B."/>
            <person name="Knight J."/>
            <person name="Niazi F."/>
            <person name="Egholm M."/>
            <person name="Wing R.A."/>
        </authorList>
    </citation>
    <scope>NUCLEOTIDE SEQUENCE [LARGE SCALE GENOMIC DNA]</scope>
    <source>
        <strain evidence="2">cv. IRGC 105608</strain>
    </source>
</reference>
<keyword evidence="3" id="KW-1185">Reference proteome</keyword>